<dbReference type="SMART" id="SM00882">
    <property type="entry name" value="CoA_trans"/>
    <property type="match status" value="1"/>
</dbReference>
<dbReference type="EC" id="2.8.3.8" evidence="4"/>
<evidence type="ECO:0000313" key="5">
    <source>
        <dbReference type="Proteomes" id="UP000224974"/>
    </source>
</evidence>
<evidence type="ECO:0000313" key="3">
    <source>
        <dbReference type="EMBL" id="PHI28877.1"/>
    </source>
</evidence>
<evidence type="ECO:0000256" key="1">
    <source>
        <dbReference type="ARBA" id="ARBA00005612"/>
    </source>
</evidence>
<dbReference type="InterPro" id="IPR004165">
    <property type="entry name" value="CoA_trans_fam_I"/>
</dbReference>
<dbReference type="Pfam" id="PF01144">
    <property type="entry name" value="CoA_trans"/>
    <property type="match status" value="1"/>
</dbReference>
<dbReference type="InterPro" id="IPR004163">
    <property type="entry name" value="CoA_transf_BS"/>
</dbReference>
<evidence type="ECO:0000313" key="6">
    <source>
        <dbReference type="Proteomes" id="UP000373449"/>
    </source>
</evidence>
<dbReference type="NCBIfam" id="TIGR02429">
    <property type="entry name" value="pcaI_scoA_fam"/>
    <property type="match status" value="1"/>
</dbReference>
<reference evidence="4 6" key="3">
    <citation type="submission" date="2019-03" db="EMBL/GenBank/DDBJ databases">
        <authorList>
            <consortium name="Pathogen Informatics"/>
        </authorList>
    </citation>
    <scope>NUCLEOTIDE SEQUENCE [LARGE SCALE GENOMIC DNA]</scope>
    <source>
        <strain evidence="4 6">NCTC12282</strain>
    </source>
</reference>
<dbReference type="NCBIfam" id="NF007394">
    <property type="entry name" value="PRK09920.1"/>
    <property type="match status" value="1"/>
</dbReference>
<dbReference type="PANTHER" id="PTHR13707">
    <property type="entry name" value="KETOACID-COENZYME A TRANSFERASE"/>
    <property type="match status" value="1"/>
</dbReference>
<name>A0A2C6DI50_9GAMM</name>
<reference evidence="3" key="1">
    <citation type="submission" date="2017-09" db="EMBL/GenBank/DDBJ databases">
        <title>FDA dAtabase for Regulatory Grade micrObial Sequences (FDA-ARGOS): Supporting development and validation of Infectious Disease Dx tests.</title>
        <authorList>
            <person name="Minogue T."/>
            <person name="Wolcott M."/>
            <person name="Wasieloski L."/>
            <person name="Aguilar W."/>
            <person name="Moore D."/>
            <person name="Tallon L.J."/>
            <person name="Sadzewicz L."/>
            <person name="Ott S."/>
            <person name="Zhao X."/>
            <person name="Nagaraj S."/>
            <person name="Vavikolanu K."/>
            <person name="Aluvathingal J."/>
            <person name="Nadendla S."/>
            <person name="Sichtig H."/>
        </authorList>
    </citation>
    <scope>NUCLEOTIDE SEQUENCE</scope>
    <source>
        <strain evidence="3">FDAARGOS_387</strain>
    </source>
</reference>
<dbReference type="InterPro" id="IPR037171">
    <property type="entry name" value="NagB/RpiA_transferase-like"/>
</dbReference>
<gene>
    <name evidence="4" type="primary">atoD_3</name>
    <name evidence="3" type="ORF">CRN84_05900</name>
    <name evidence="4" type="ORF">NCTC12282_01921</name>
</gene>
<protein>
    <submittedName>
        <fullName evidence="3">Acetate CoA-transferase subunit alpha</fullName>
        <ecNumber evidence="4">2.8.3.8</ecNumber>
    </submittedName>
</protein>
<sequence length="219" mass="23312">MKSKVITLDAFSSQLRDGMSIMFGGFMGNGTPPTLMQALLDSGVKELTLIGNDTAVPGLGVAPLIAAKRVRKVIASHIGLNPETGRQMMAGEMEVELIPQGTLAERIRAGGAGLGGFLTPTGVGTVVEEGKQRMTINGRDYLLELPLRADLALVHAKRGDVAGNLYYRRSARNFNPLIALAADRVFAEVEELLNIGDLDPDLVMTPAMLIEGIVKGESQ</sequence>
<organism evidence="3 5">
    <name type="scientific">Budvicia aquatica</name>
    <dbReference type="NCBI Taxonomy" id="82979"/>
    <lineage>
        <taxon>Bacteria</taxon>
        <taxon>Pseudomonadati</taxon>
        <taxon>Pseudomonadota</taxon>
        <taxon>Gammaproteobacteria</taxon>
        <taxon>Enterobacterales</taxon>
        <taxon>Budviciaceae</taxon>
        <taxon>Budvicia</taxon>
    </lineage>
</organism>
<evidence type="ECO:0000256" key="2">
    <source>
        <dbReference type="ARBA" id="ARBA00022679"/>
    </source>
</evidence>
<reference evidence="5" key="2">
    <citation type="submission" date="2017-09" db="EMBL/GenBank/DDBJ databases">
        <title>FDA dAtabase for Regulatory Grade micrObial Sequences (FDA-ARGOS): Supporting development and validation of Infectious Disease Dx tests.</title>
        <authorList>
            <person name="Minogue T."/>
            <person name="Wolcott M."/>
            <person name="Wasieloski L."/>
            <person name="Aguilar W."/>
            <person name="Moore D."/>
            <person name="Tallon L."/>
            <person name="Sadzewicz L."/>
            <person name="Ott S."/>
            <person name="Zhao X."/>
            <person name="Nagaraj S."/>
            <person name="Vavikolanu K."/>
            <person name="Aluvathingal J."/>
            <person name="Nadendla S."/>
            <person name="Sichtig H."/>
        </authorList>
    </citation>
    <scope>NUCLEOTIDE SEQUENCE [LARGE SCALE GENOMIC DNA]</scope>
    <source>
        <strain evidence="5">FDAARGOS_387</strain>
    </source>
</reference>
<dbReference type="EMBL" id="PDDX01000001">
    <property type="protein sequence ID" value="PHI28877.1"/>
    <property type="molecule type" value="Genomic_DNA"/>
</dbReference>
<dbReference type="PANTHER" id="PTHR13707:SF60">
    <property type="entry name" value="ACETATE COA-TRANSFERASE SUBUNIT ALPHA"/>
    <property type="match status" value="1"/>
</dbReference>
<dbReference type="OrthoDB" id="9777193at2"/>
<evidence type="ECO:0000313" key="4">
    <source>
        <dbReference type="EMBL" id="VFS46990.1"/>
    </source>
</evidence>
<keyword evidence="2 3" id="KW-0808">Transferase</keyword>
<dbReference type="Proteomes" id="UP000224974">
    <property type="component" value="Unassembled WGS sequence"/>
</dbReference>
<dbReference type="Proteomes" id="UP000373449">
    <property type="component" value="Unassembled WGS sequence"/>
</dbReference>
<dbReference type="RefSeq" id="WP_029096672.1">
    <property type="nucleotide sequence ID" value="NZ_CAADJA010000002.1"/>
</dbReference>
<dbReference type="GO" id="GO:0008775">
    <property type="term" value="F:acetate CoA-transferase activity"/>
    <property type="evidence" value="ECO:0007669"/>
    <property type="project" value="UniProtKB-EC"/>
</dbReference>
<accession>A0A2C6DI50</accession>
<comment type="similarity">
    <text evidence="1">Belongs to the 3-oxoacid CoA-transferase subunit A family.</text>
</comment>
<dbReference type="PROSITE" id="PS01273">
    <property type="entry name" value="COA_TRANSF_1"/>
    <property type="match status" value="1"/>
</dbReference>
<dbReference type="AlphaFoldDB" id="A0A2C6DI50"/>
<dbReference type="InterPro" id="IPR012792">
    <property type="entry name" value="3-oxoacid_CoA-transf_A"/>
</dbReference>
<dbReference type="EMBL" id="CAADJA010000002">
    <property type="protein sequence ID" value="VFS46990.1"/>
    <property type="molecule type" value="Genomic_DNA"/>
</dbReference>
<proteinExistence type="inferred from homology"/>
<dbReference type="Gene3D" id="3.40.1080.10">
    <property type="entry name" value="Glutaconate Coenzyme A-transferase"/>
    <property type="match status" value="1"/>
</dbReference>
<dbReference type="SUPFAM" id="SSF100950">
    <property type="entry name" value="NagB/RpiA/CoA transferase-like"/>
    <property type="match status" value="1"/>
</dbReference>
<dbReference type="STRING" id="1111728.GCA_000427805_03054"/>
<keyword evidence="5" id="KW-1185">Reference proteome</keyword>